<dbReference type="AlphaFoldDB" id="A0AAE4CJM5"/>
<keyword evidence="1" id="KW-0472">Membrane</keyword>
<feature type="transmembrane region" description="Helical" evidence="1">
    <location>
        <begin position="9"/>
        <end position="26"/>
    </location>
</feature>
<keyword evidence="3" id="KW-1185">Reference proteome</keyword>
<comment type="caution">
    <text evidence="2">The sequence shown here is derived from an EMBL/GenBank/DDBJ whole genome shotgun (WGS) entry which is preliminary data.</text>
</comment>
<protein>
    <submittedName>
        <fullName evidence="2">Uncharacterized protein</fullName>
    </submittedName>
</protein>
<accession>A0AAE4CJM5</accession>
<feature type="transmembrane region" description="Helical" evidence="1">
    <location>
        <begin position="32"/>
        <end position="49"/>
    </location>
</feature>
<dbReference type="Proteomes" id="UP001180845">
    <property type="component" value="Unassembled WGS sequence"/>
</dbReference>
<reference evidence="2" key="1">
    <citation type="submission" date="2023-07" db="EMBL/GenBank/DDBJ databases">
        <title>Sequencing the genomes of 1000 actinobacteria strains.</title>
        <authorList>
            <person name="Klenk H.-P."/>
        </authorList>
    </citation>
    <scope>NUCLEOTIDE SEQUENCE</scope>
    <source>
        <strain evidence="2">DSM 45977</strain>
    </source>
</reference>
<gene>
    <name evidence="2" type="ORF">JOF55_000025</name>
</gene>
<evidence type="ECO:0000313" key="3">
    <source>
        <dbReference type="Proteomes" id="UP001180845"/>
    </source>
</evidence>
<dbReference type="EMBL" id="JAVDXW010000001">
    <property type="protein sequence ID" value="MDR7299844.1"/>
    <property type="molecule type" value="Genomic_DNA"/>
</dbReference>
<name>A0AAE4CJM5_9ACTN</name>
<evidence type="ECO:0000313" key="2">
    <source>
        <dbReference type="EMBL" id="MDR7299844.1"/>
    </source>
</evidence>
<organism evidence="2 3">
    <name type="scientific">Haloactinomyces albus</name>
    <dbReference type="NCBI Taxonomy" id="1352928"/>
    <lineage>
        <taxon>Bacteria</taxon>
        <taxon>Bacillati</taxon>
        <taxon>Actinomycetota</taxon>
        <taxon>Actinomycetes</taxon>
        <taxon>Actinopolysporales</taxon>
        <taxon>Actinopolysporaceae</taxon>
        <taxon>Haloactinomyces</taxon>
    </lineage>
</organism>
<sequence length="60" mass="6568">MIETEQSQYGMIELLSMLVIVTGVPVAGESTALQIVWFIALAAATLLTWREFKQATPTPT</sequence>
<keyword evidence="1" id="KW-1133">Transmembrane helix</keyword>
<evidence type="ECO:0000256" key="1">
    <source>
        <dbReference type="SAM" id="Phobius"/>
    </source>
</evidence>
<proteinExistence type="predicted"/>
<dbReference type="RefSeq" id="WP_310267616.1">
    <property type="nucleotide sequence ID" value="NZ_JAVDXW010000001.1"/>
</dbReference>
<keyword evidence="1" id="KW-0812">Transmembrane</keyword>